<sequence>MKFMPRFHGSTFEGMVETLTGQFGSFAASPIGPAKSFQWSTDIWTNGALTLVSGQYHDEWRVQAVPQTAKWLSILSVNEGAIDVSLGQRTVGGRPERLVLVNNHEADHFSVRGAPHISNVLRLDWSIIVQAVSLIFEVPLEGSLDLSPMVDFSTPEGQLLGNLVQTIISGMYNNGPLLQSPLAMLYLSQTLADMVVRTIPHRFSLRLERRTHLIAPWHVRDAIDFMQANVAKPITVSAVSEAVGVSVRALEIGFRTFKETTPAAYLRSLRLRAARSDLLDPLNRQSVRAICLKWGFFHLGRFSAAYRAAYGENPSDTRQRSINE</sequence>
<evidence type="ECO:0000256" key="2">
    <source>
        <dbReference type="ARBA" id="ARBA00023125"/>
    </source>
</evidence>
<reference evidence="5" key="1">
    <citation type="submission" date="2016-01" db="EMBL/GenBank/DDBJ databases">
        <authorList>
            <person name="Regsiter A."/>
            <person name="william w."/>
        </authorList>
    </citation>
    <scope>NUCLEOTIDE SEQUENCE</scope>
    <source>
        <strain evidence="5">NCPPB 1641</strain>
    </source>
</reference>
<evidence type="ECO:0000313" key="5">
    <source>
        <dbReference type="EMBL" id="CVI63218.1"/>
    </source>
</evidence>
<dbReference type="GO" id="GO:0043565">
    <property type="term" value="F:sequence-specific DNA binding"/>
    <property type="evidence" value="ECO:0007669"/>
    <property type="project" value="InterPro"/>
</dbReference>
<proteinExistence type="predicted"/>
<accession>A0A1S7UA22</accession>
<dbReference type="Proteomes" id="UP000192140">
    <property type="component" value="Unassembled WGS sequence"/>
</dbReference>
<keyword evidence="2" id="KW-0238">DNA-binding</keyword>
<name>A0A1S7UA22_9HYPH</name>
<dbReference type="InterPro" id="IPR018060">
    <property type="entry name" value="HTH_AraC"/>
</dbReference>
<comment type="caution">
    <text evidence="5">The sequence shown here is derived from an EMBL/GenBank/DDBJ whole genome shotgun (WGS) entry which is preliminary data.</text>
</comment>
<dbReference type="PANTHER" id="PTHR46796:SF12">
    <property type="entry name" value="HTH-TYPE DNA-BINDING TRANSCRIPTIONAL ACTIVATOR EUTR"/>
    <property type="match status" value="1"/>
</dbReference>
<dbReference type="AlphaFoldDB" id="A0A1S7UA22"/>
<dbReference type="PROSITE" id="PS00041">
    <property type="entry name" value="HTH_ARAC_FAMILY_1"/>
    <property type="match status" value="1"/>
</dbReference>
<protein>
    <submittedName>
        <fullName evidence="5">Transcriptional regulator, AraC family</fullName>
    </submittedName>
</protein>
<dbReference type="GO" id="GO:0003700">
    <property type="term" value="F:DNA-binding transcription factor activity"/>
    <property type="evidence" value="ECO:0007669"/>
    <property type="project" value="InterPro"/>
</dbReference>
<dbReference type="SMART" id="SM00342">
    <property type="entry name" value="HTH_ARAC"/>
    <property type="match status" value="1"/>
</dbReference>
<keyword evidence="6" id="KW-1185">Reference proteome</keyword>
<evidence type="ECO:0000259" key="4">
    <source>
        <dbReference type="PROSITE" id="PS01124"/>
    </source>
</evidence>
<dbReference type="EMBL" id="FCNP01000049">
    <property type="protein sequence ID" value="CVI63218.1"/>
    <property type="molecule type" value="Genomic_DNA"/>
</dbReference>
<dbReference type="Gene3D" id="1.10.10.60">
    <property type="entry name" value="Homeodomain-like"/>
    <property type="match status" value="1"/>
</dbReference>
<dbReference type="InterPro" id="IPR050204">
    <property type="entry name" value="AraC_XylS_family_regulators"/>
</dbReference>
<organism evidence="5 6">
    <name type="scientific">Agrobacterium deltaense NCPPB 1641</name>
    <dbReference type="NCBI Taxonomy" id="1183425"/>
    <lineage>
        <taxon>Bacteria</taxon>
        <taxon>Pseudomonadati</taxon>
        <taxon>Pseudomonadota</taxon>
        <taxon>Alphaproteobacteria</taxon>
        <taxon>Hyphomicrobiales</taxon>
        <taxon>Rhizobiaceae</taxon>
        <taxon>Rhizobium/Agrobacterium group</taxon>
        <taxon>Agrobacterium</taxon>
    </lineage>
</organism>
<dbReference type="Pfam" id="PF12833">
    <property type="entry name" value="HTH_18"/>
    <property type="match status" value="1"/>
</dbReference>
<evidence type="ECO:0000256" key="1">
    <source>
        <dbReference type="ARBA" id="ARBA00023015"/>
    </source>
</evidence>
<evidence type="ECO:0000256" key="3">
    <source>
        <dbReference type="ARBA" id="ARBA00023163"/>
    </source>
</evidence>
<keyword evidence="1" id="KW-0805">Transcription regulation</keyword>
<dbReference type="InterPro" id="IPR018062">
    <property type="entry name" value="HTH_AraC-typ_CS"/>
</dbReference>
<dbReference type="PANTHER" id="PTHR46796">
    <property type="entry name" value="HTH-TYPE TRANSCRIPTIONAL ACTIVATOR RHAS-RELATED"/>
    <property type="match status" value="1"/>
</dbReference>
<keyword evidence="3" id="KW-0804">Transcription</keyword>
<feature type="domain" description="HTH araC/xylS-type" evidence="4">
    <location>
        <begin position="220"/>
        <end position="320"/>
    </location>
</feature>
<dbReference type="InterPro" id="IPR009057">
    <property type="entry name" value="Homeodomain-like_sf"/>
</dbReference>
<dbReference type="SUPFAM" id="SSF46689">
    <property type="entry name" value="Homeodomain-like"/>
    <property type="match status" value="2"/>
</dbReference>
<evidence type="ECO:0000313" key="6">
    <source>
        <dbReference type="Proteomes" id="UP000192140"/>
    </source>
</evidence>
<gene>
    <name evidence="5" type="ORF">AGR7A_pAt20143</name>
</gene>
<dbReference type="PROSITE" id="PS01124">
    <property type="entry name" value="HTH_ARAC_FAMILY_2"/>
    <property type="match status" value="1"/>
</dbReference>